<dbReference type="Proteomes" id="UP001501940">
    <property type="component" value="Chromosome 16"/>
</dbReference>
<keyword evidence="4" id="KW-0863">Zinc-finger</keyword>
<dbReference type="SUPFAM" id="SSF57667">
    <property type="entry name" value="beta-beta-alpha zinc fingers"/>
    <property type="match status" value="1"/>
</dbReference>
<evidence type="ECO:0000256" key="1">
    <source>
        <dbReference type="ARBA" id="ARBA00004123"/>
    </source>
</evidence>
<dbReference type="SMART" id="SM00451">
    <property type="entry name" value="ZnF_U1"/>
    <property type="match status" value="1"/>
</dbReference>
<dbReference type="InterPro" id="IPR013087">
    <property type="entry name" value="Znf_C2H2_type"/>
</dbReference>
<accession>A0AAQ5XMQ1</accession>
<feature type="domain" description="U1-type" evidence="7">
    <location>
        <begin position="14"/>
        <end position="48"/>
    </location>
</feature>
<keyword evidence="5" id="KW-0862">Zinc</keyword>
<evidence type="ECO:0000259" key="7">
    <source>
        <dbReference type="SMART" id="SM00451"/>
    </source>
</evidence>
<reference evidence="8 9" key="1">
    <citation type="submission" date="2022-01" db="EMBL/GenBank/DDBJ databases">
        <title>A chromosome-scale genome assembly of the false clownfish, Amphiprion ocellaris.</title>
        <authorList>
            <person name="Ryu T."/>
        </authorList>
    </citation>
    <scope>NUCLEOTIDE SEQUENCE [LARGE SCALE GENOMIC DNA]</scope>
</reference>
<evidence type="ECO:0000313" key="9">
    <source>
        <dbReference type="Proteomes" id="UP001501940"/>
    </source>
</evidence>
<dbReference type="GO" id="GO:0003676">
    <property type="term" value="F:nucleic acid binding"/>
    <property type="evidence" value="ECO:0007669"/>
    <property type="project" value="InterPro"/>
</dbReference>
<reference evidence="8" key="2">
    <citation type="submission" date="2025-08" db="UniProtKB">
        <authorList>
            <consortium name="Ensembl"/>
        </authorList>
    </citation>
    <scope>IDENTIFICATION</scope>
</reference>
<organism evidence="8 9">
    <name type="scientific">Amphiprion ocellaris</name>
    <name type="common">Clown anemonefish</name>
    <dbReference type="NCBI Taxonomy" id="80972"/>
    <lineage>
        <taxon>Eukaryota</taxon>
        <taxon>Metazoa</taxon>
        <taxon>Chordata</taxon>
        <taxon>Craniata</taxon>
        <taxon>Vertebrata</taxon>
        <taxon>Euteleostomi</taxon>
        <taxon>Actinopterygii</taxon>
        <taxon>Neopterygii</taxon>
        <taxon>Teleostei</taxon>
        <taxon>Neoteleostei</taxon>
        <taxon>Acanthomorphata</taxon>
        <taxon>Ovalentaria</taxon>
        <taxon>Pomacentridae</taxon>
        <taxon>Amphiprion</taxon>
    </lineage>
</organism>
<reference evidence="8" key="3">
    <citation type="submission" date="2025-09" db="UniProtKB">
        <authorList>
            <consortium name="Ensembl"/>
        </authorList>
    </citation>
    <scope>IDENTIFICATION</scope>
</reference>
<dbReference type="InterPro" id="IPR051868">
    <property type="entry name" value="ZN346_ZMAT4"/>
</dbReference>
<dbReference type="GO" id="GO:0008270">
    <property type="term" value="F:zinc ion binding"/>
    <property type="evidence" value="ECO:0007669"/>
    <property type="project" value="UniProtKB-KW"/>
</dbReference>
<keyword evidence="6" id="KW-0539">Nucleus</keyword>
<comment type="subcellular location">
    <subcellularLocation>
        <location evidence="1">Nucleus</location>
    </subcellularLocation>
</comment>
<dbReference type="PANTHER" id="PTHR46144:SF2">
    <property type="entry name" value="ZINC FINGER MATRIN-TYPE PROTEIN 4"/>
    <property type="match status" value="1"/>
</dbReference>
<name>A0AAQ5XMQ1_AMPOC</name>
<protein>
    <recommendedName>
        <fullName evidence="7">U1-type domain-containing protein</fullName>
    </recommendedName>
</protein>
<evidence type="ECO:0000256" key="3">
    <source>
        <dbReference type="ARBA" id="ARBA00022737"/>
    </source>
</evidence>
<keyword evidence="9" id="KW-1185">Reference proteome</keyword>
<dbReference type="Ensembl" id="ENSAOCT00000074354.1">
    <property type="protein sequence ID" value="ENSAOCP00000042092.1"/>
    <property type="gene ID" value="ENSAOCG00000000751.2"/>
</dbReference>
<dbReference type="AlphaFoldDB" id="A0AAQ5XMQ1"/>
<dbReference type="Gene3D" id="3.30.160.60">
    <property type="entry name" value="Classic Zinc Finger"/>
    <property type="match status" value="1"/>
</dbReference>
<keyword evidence="3" id="KW-0677">Repeat</keyword>
<keyword evidence="2" id="KW-0479">Metal-binding</keyword>
<evidence type="ECO:0000256" key="4">
    <source>
        <dbReference type="ARBA" id="ARBA00022771"/>
    </source>
</evidence>
<proteinExistence type="predicted"/>
<dbReference type="InterPro" id="IPR036236">
    <property type="entry name" value="Znf_C2H2_sf"/>
</dbReference>
<evidence type="ECO:0000256" key="5">
    <source>
        <dbReference type="ARBA" id="ARBA00022833"/>
    </source>
</evidence>
<dbReference type="InterPro" id="IPR003604">
    <property type="entry name" value="Matrin/U1-like-C_Znf_C2H2"/>
</dbReference>
<dbReference type="PANTHER" id="PTHR46144">
    <property type="entry name" value="ZINC FINGER PROTEIN 385B-LIKE"/>
    <property type="match status" value="1"/>
</dbReference>
<evidence type="ECO:0000313" key="8">
    <source>
        <dbReference type="Ensembl" id="ENSAOCP00000042092.1"/>
    </source>
</evidence>
<evidence type="ECO:0000256" key="6">
    <source>
        <dbReference type="ARBA" id="ARBA00023242"/>
    </source>
</evidence>
<dbReference type="GO" id="GO:0005634">
    <property type="term" value="C:nucleus"/>
    <property type="evidence" value="ECO:0007669"/>
    <property type="project" value="UniProtKB-SubCell"/>
</dbReference>
<dbReference type="Pfam" id="PF12874">
    <property type="entry name" value="zf-met"/>
    <property type="match status" value="1"/>
</dbReference>
<sequence>MKMKSAGVVDGGLFTESYCNICNAQLISESQRTAHYESKKHANKVRLFYMLHPEDGGPPSKRLRPDNPSFFNLFTSLTLSSSCDLFFPHNTSLHPSNTLFYHRSLFFSCRIVQRQKWTETSAVPCVTCSSPPPLWPSPTIRAKPTPRESVWCWGSHPPYPQPFPALQTQIPLLPLRCLQTLLRAPLLPRPYPGPWRWSVETEGERQESIAACVEPGSTTP</sequence>
<evidence type="ECO:0000256" key="2">
    <source>
        <dbReference type="ARBA" id="ARBA00022723"/>
    </source>
</evidence>
<dbReference type="GeneTree" id="ENSGT00940000165757"/>